<gene>
    <name evidence="1" type="ORF">CLO192961_LOCUS462842</name>
</gene>
<dbReference type="EMBL" id="CABFNS010000936">
    <property type="protein sequence ID" value="VUC37074.1"/>
    <property type="molecule type" value="Genomic_DNA"/>
</dbReference>
<protein>
    <recommendedName>
        <fullName evidence="3">Dipeptidylpeptidase IV N-terminal domain-containing protein</fullName>
    </recommendedName>
</protein>
<dbReference type="SUPFAM" id="SSF82171">
    <property type="entry name" value="DPP6 N-terminal domain-like"/>
    <property type="match status" value="1"/>
</dbReference>
<dbReference type="Proteomes" id="UP000766486">
    <property type="component" value="Unassembled WGS sequence"/>
</dbReference>
<evidence type="ECO:0000313" key="2">
    <source>
        <dbReference type="Proteomes" id="UP000766486"/>
    </source>
</evidence>
<keyword evidence="2" id="KW-1185">Reference proteome</keyword>
<name>A0ABY6V3P7_BIOOC</name>
<comment type="caution">
    <text evidence="1">The sequence shown here is derived from an EMBL/GenBank/DDBJ whole genome shotgun (WGS) entry which is preliminary data.</text>
</comment>
<sequence length="520" mass="57763">MDAQAHPEPKYELYIPVFSQSRATPDSTRLAHLRVFPNQHFRKGWETHGDIPFCERAPSDPAQVMAHIRALLEDTVPSSNETSYLPNPPETSEQLKQVCSGWIAVYDVYSVKTPEHTRTTSIQVNLSRMDVEWCLRQGLCADEEQWICAFPLSISPDLEMFTVLYHLVCVDNDKLFQEVISLGWPIAQRWQSASKVKNAGEQGLTVYRSDVYRYHYTWSPDGKYLLFHDLQIQPLRWVKNGTCAVVFAIMDRPNGKKAVGVVNSFPSVSFSSGIQDCQFHPTEALLLFRDELKTYIWRFLKDPRPLELDLDGPEERLSSLVDRISFTACGEYLAVLRRGAPWPELIELGDFLSLFFYQSPSSSDYGSPSTSSSDIVGPEASSSVGFPVAAQGATLRNPLTGLIASLANGVKSGVFAVSKDDCGELALTTCAINKDVIEIRQKVGGMEVTTPLVILPESVPRRDLEVQVIAPDVSDEANVICKIILNVGPTKTFVSNESVKAATGMPLLVRKNIFSPVLNG</sequence>
<accession>A0ABY6V3P7</accession>
<proteinExistence type="predicted"/>
<evidence type="ECO:0000313" key="1">
    <source>
        <dbReference type="EMBL" id="VUC37074.1"/>
    </source>
</evidence>
<organism evidence="1 2">
    <name type="scientific">Bionectria ochroleuca</name>
    <name type="common">Gliocladium roseum</name>
    <dbReference type="NCBI Taxonomy" id="29856"/>
    <lineage>
        <taxon>Eukaryota</taxon>
        <taxon>Fungi</taxon>
        <taxon>Dikarya</taxon>
        <taxon>Ascomycota</taxon>
        <taxon>Pezizomycotina</taxon>
        <taxon>Sordariomycetes</taxon>
        <taxon>Hypocreomycetidae</taxon>
        <taxon>Hypocreales</taxon>
        <taxon>Bionectriaceae</taxon>
        <taxon>Clonostachys</taxon>
    </lineage>
</organism>
<reference evidence="1 2" key="1">
    <citation type="submission" date="2019-06" db="EMBL/GenBank/DDBJ databases">
        <authorList>
            <person name="Broberg M."/>
        </authorList>
    </citation>
    <scope>NUCLEOTIDE SEQUENCE [LARGE SCALE GENOMIC DNA]</scope>
</reference>
<evidence type="ECO:0008006" key="3">
    <source>
        <dbReference type="Google" id="ProtNLM"/>
    </source>
</evidence>